<accession>A0A1T3CJN0</accession>
<evidence type="ECO:0000313" key="4">
    <source>
        <dbReference type="EMBL" id="OPB41303.1"/>
    </source>
</evidence>
<organism evidence="4 5">
    <name type="scientific">Trichoderma guizhouense</name>
    <dbReference type="NCBI Taxonomy" id="1491466"/>
    <lineage>
        <taxon>Eukaryota</taxon>
        <taxon>Fungi</taxon>
        <taxon>Dikarya</taxon>
        <taxon>Ascomycota</taxon>
        <taxon>Pezizomycotina</taxon>
        <taxon>Sordariomycetes</taxon>
        <taxon>Hypocreomycetidae</taxon>
        <taxon>Hypocreales</taxon>
        <taxon>Hypocreaceae</taxon>
        <taxon>Trichoderma</taxon>
    </lineage>
</organism>
<reference evidence="4 5" key="1">
    <citation type="submission" date="2016-04" db="EMBL/GenBank/DDBJ databases">
        <title>Multiple horizontal gene transfer events from other fungi enriched the ability of the initially mycotrophic fungus Trichoderma (Ascomycota) to feed on dead plant biomass.</title>
        <authorList>
            <person name="Atanasova L."/>
            <person name="Chenthamara K."/>
            <person name="Zhang J."/>
            <person name="Grujic M."/>
            <person name="Henrissat B."/>
            <person name="Kuo A."/>
            <person name="Aertz A."/>
            <person name="Salamov A."/>
            <person name="Lipzen A."/>
            <person name="Labutti K."/>
            <person name="Barry K."/>
            <person name="Miao Y."/>
            <person name="Rahimi M.J."/>
            <person name="Shen Q."/>
            <person name="Grigoriev I.V."/>
            <person name="Kubicek C.P."/>
            <person name="Druzhinina I.S."/>
        </authorList>
    </citation>
    <scope>NUCLEOTIDE SEQUENCE [LARGE SCALE GENOMIC DNA]</scope>
    <source>
        <strain evidence="4 5">NJAU 4742</strain>
    </source>
</reference>
<dbReference type="CDD" id="cd00408">
    <property type="entry name" value="DHDPS-like"/>
    <property type="match status" value="1"/>
</dbReference>
<evidence type="ECO:0000256" key="2">
    <source>
        <dbReference type="PIRNR" id="PIRNR001365"/>
    </source>
</evidence>
<dbReference type="OrthoDB" id="191315at2759"/>
<evidence type="ECO:0000313" key="5">
    <source>
        <dbReference type="Proteomes" id="UP000191004"/>
    </source>
</evidence>
<dbReference type="PRINTS" id="PR00146">
    <property type="entry name" value="DHPICSNTHASE"/>
</dbReference>
<dbReference type="SMART" id="SM01130">
    <property type="entry name" value="DHDPS"/>
    <property type="match status" value="1"/>
</dbReference>
<dbReference type="AlphaFoldDB" id="A0A1T3CJN0"/>
<dbReference type="InterPro" id="IPR013785">
    <property type="entry name" value="Aldolase_TIM"/>
</dbReference>
<name>A0A1T3CJN0_9HYPO</name>
<dbReference type="PIRSF" id="PIRSF001365">
    <property type="entry name" value="DHDPS"/>
    <property type="match status" value="1"/>
</dbReference>
<evidence type="ECO:0000256" key="1">
    <source>
        <dbReference type="ARBA" id="ARBA00023239"/>
    </source>
</evidence>
<keyword evidence="1 2" id="KW-0456">Lyase</keyword>
<keyword evidence="5" id="KW-1185">Reference proteome</keyword>
<gene>
    <name evidence="4" type="ORF">A0O28_0080210</name>
</gene>
<evidence type="ECO:0000256" key="3">
    <source>
        <dbReference type="PIRSR" id="PIRSR001365-2"/>
    </source>
</evidence>
<dbReference type="Pfam" id="PF00701">
    <property type="entry name" value="DHDPS"/>
    <property type="match status" value="1"/>
</dbReference>
<protein>
    <submittedName>
        <fullName evidence="4">Dihydrodipicolinate synthase</fullName>
    </submittedName>
</protein>
<dbReference type="Gene3D" id="3.20.20.70">
    <property type="entry name" value="Aldolase class I"/>
    <property type="match status" value="1"/>
</dbReference>
<dbReference type="PANTHER" id="PTHR12128">
    <property type="entry name" value="DIHYDRODIPICOLINATE SYNTHASE"/>
    <property type="match status" value="1"/>
</dbReference>
<proteinExistence type="inferred from homology"/>
<comment type="caution">
    <text evidence="4">The sequence shown here is derived from an EMBL/GenBank/DDBJ whole genome shotgun (WGS) entry which is preliminary data.</text>
</comment>
<comment type="similarity">
    <text evidence="2">Belongs to the DapA family.</text>
</comment>
<dbReference type="EMBL" id="LVVK01000015">
    <property type="protein sequence ID" value="OPB41303.1"/>
    <property type="molecule type" value="Genomic_DNA"/>
</dbReference>
<dbReference type="InterPro" id="IPR002220">
    <property type="entry name" value="DapA-like"/>
</dbReference>
<dbReference type="SUPFAM" id="SSF51569">
    <property type="entry name" value="Aldolase"/>
    <property type="match status" value="1"/>
</dbReference>
<sequence length="312" mass="32673">MAKILPKGLYAPLPVFFNAEDEIDYVAFANHAKYVTAPGVLPIVSASMGEAVHLTSQERIKLIQTLRTALDSIGLQKTPIVAGVGGNSTRETVQLARDAAAAGADFALVVAPGYWAGYLKGNPAAVKRFFVDVAAGSPIPVVIYNFPPVTAGIDLESDDVAEIAKLAPNVCGIMLSCGNVGKLARIAALLDGTSFTTLAGLIDFLLPSVVVGSAGAISPLPNIAPKFSMKLWNLTQNLQTKADLKAAQKSQGLASLAESALLKSGVPGLKALLNKDFGYPAVPRLPLLAHSDVVTLSQNQYISDILDLEKDI</sequence>
<feature type="binding site" evidence="3">
    <location>
        <position position="217"/>
    </location>
    <ligand>
        <name>pyruvate</name>
        <dbReference type="ChEBI" id="CHEBI:15361"/>
    </ligand>
</feature>
<dbReference type="GO" id="GO:0008840">
    <property type="term" value="F:4-hydroxy-tetrahydrodipicolinate synthase activity"/>
    <property type="evidence" value="ECO:0007669"/>
    <property type="project" value="TreeGrafter"/>
</dbReference>
<dbReference type="PANTHER" id="PTHR12128:SF66">
    <property type="entry name" value="4-HYDROXY-2-OXOGLUTARATE ALDOLASE, MITOCHONDRIAL"/>
    <property type="match status" value="1"/>
</dbReference>
<dbReference type="Proteomes" id="UP000191004">
    <property type="component" value="Unassembled WGS sequence"/>
</dbReference>